<accession>A0A291LAF9</accession>
<dbReference type="GeneID" id="62611814"/>
<name>A0A291LAF9_9CAUD</name>
<organism evidence="1 2">
    <name type="scientific">Escherichia phage vB_EcoM_PHB05</name>
    <dbReference type="NCBI Taxonomy" id="2041347"/>
    <lineage>
        <taxon>Viruses</taxon>
        <taxon>Duplodnaviria</taxon>
        <taxon>Heunggongvirae</taxon>
        <taxon>Uroviricota</taxon>
        <taxon>Caudoviricetes</taxon>
        <taxon>Stephanstirmvirinae</taxon>
        <taxon>Justusliebigvirus</taxon>
        <taxon>Justusliebigvirus PHB05</taxon>
    </lineage>
</organism>
<evidence type="ECO:0000313" key="2">
    <source>
        <dbReference type="Proteomes" id="UP000230824"/>
    </source>
</evidence>
<dbReference type="EMBL" id="MF805809">
    <property type="protein sequence ID" value="ATI15844.1"/>
    <property type="molecule type" value="Genomic_DNA"/>
</dbReference>
<evidence type="ECO:0000313" key="1">
    <source>
        <dbReference type="EMBL" id="ATI15844.1"/>
    </source>
</evidence>
<protein>
    <submittedName>
        <fullName evidence="1">Uncharacterized protein</fullName>
    </submittedName>
</protein>
<proteinExistence type="predicted"/>
<dbReference type="KEGG" id="vg:62611814"/>
<reference evidence="1 2" key="1">
    <citation type="submission" date="2017-09" db="EMBL/GenBank/DDBJ databases">
        <title>Phage vB_EcoM_PHB05 against multidrug-resistant shiga toxin-producing Escherichia.</title>
        <authorList>
            <person name="Chen Y."/>
            <person name="Song J."/>
            <person name="Wu B."/>
        </authorList>
    </citation>
    <scope>NUCLEOTIDE SEQUENCE [LARGE SCALE GENOMIC DNA]</scope>
    <source>
        <strain evidence="1">Wastewater</strain>
    </source>
</reference>
<dbReference type="RefSeq" id="YP_009984470.1">
    <property type="nucleotide sequence ID" value="NC_052652.1"/>
</dbReference>
<dbReference type="Proteomes" id="UP000230824">
    <property type="component" value="Segment"/>
</dbReference>
<keyword evidence="2" id="KW-1185">Reference proteome</keyword>
<sequence length="88" mass="9794">MTERTYGKELIEKHVLIDNKGGAIFIFEPESVLTENENGSVSLKTESLVIDFLALLDEMGLPHEEEAAIALITVLLEKREAGEMTQYA</sequence>